<keyword evidence="3" id="KW-1185">Reference proteome</keyword>
<dbReference type="PATRIC" id="fig|908809.3.peg.590"/>
<dbReference type="EMBL" id="LKHP01000002">
    <property type="protein sequence ID" value="KRQ87782.1"/>
    <property type="molecule type" value="Genomic_DNA"/>
</dbReference>
<dbReference type="SUPFAM" id="SSF53187">
    <property type="entry name" value="Zn-dependent exopeptidases"/>
    <property type="match status" value="1"/>
</dbReference>
<evidence type="ECO:0000313" key="3">
    <source>
        <dbReference type="Proteomes" id="UP000052015"/>
    </source>
</evidence>
<dbReference type="AlphaFoldDB" id="A0A0R3JW38"/>
<reference evidence="2 3" key="1">
    <citation type="submission" date="2015-09" db="EMBL/GenBank/DDBJ databases">
        <title>Draft genome sequence of a Caloramator mitchellensis, a moderate thermophile from the Great Artesian Basin of Australia.</title>
        <authorList>
            <person name="Patel B.K."/>
        </authorList>
    </citation>
    <scope>NUCLEOTIDE SEQUENCE [LARGE SCALE GENOMIC DNA]</scope>
    <source>
        <strain evidence="2 3">VF08</strain>
    </source>
</reference>
<dbReference type="OrthoDB" id="9794671at2"/>
<accession>A0A0R3JW38</accession>
<evidence type="ECO:0000259" key="1">
    <source>
        <dbReference type="SMART" id="SM00646"/>
    </source>
</evidence>
<organism evidence="2 3">
    <name type="scientific">Caloramator mitchellensis</name>
    <dbReference type="NCBI Taxonomy" id="908809"/>
    <lineage>
        <taxon>Bacteria</taxon>
        <taxon>Bacillati</taxon>
        <taxon>Bacillota</taxon>
        <taxon>Clostridia</taxon>
        <taxon>Eubacteriales</taxon>
        <taxon>Clostridiaceae</taxon>
        <taxon>Caloramator</taxon>
    </lineage>
</organism>
<dbReference type="NCBIfam" id="TIGR02669">
    <property type="entry name" value="SpoIID_LytB"/>
    <property type="match status" value="1"/>
</dbReference>
<dbReference type="SMART" id="SM00646">
    <property type="entry name" value="Ami_3"/>
    <property type="match status" value="1"/>
</dbReference>
<dbReference type="PANTHER" id="PTHR30404">
    <property type="entry name" value="N-ACETYLMURAMOYL-L-ALANINE AMIDASE"/>
    <property type="match status" value="1"/>
</dbReference>
<comment type="caution">
    <text evidence="2">The sequence shown here is derived from an EMBL/GenBank/DDBJ whole genome shotgun (WGS) entry which is preliminary data.</text>
</comment>
<dbReference type="GO" id="GO:0008745">
    <property type="term" value="F:N-acetylmuramoyl-L-alanine amidase activity"/>
    <property type="evidence" value="ECO:0007669"/>
    <property type="project" value="UniProtKB-EC"/>
</dbReference>
<keyword evidence="2" id="KW-0378">Hydrolase</keyword>
<name>A0A0R3JW38_CALMK</name>
<dbReference type="InterPro" id="IPR013486">
    <property type="entry name" value="SpoIID/LytB"/>
</dbReference>
<dbReference type="PANTHER" id="PTHR30404:SF7">
    <property type="entry name" value="CELL WALL AMIDASE LYTH-RELATED"/>
    <property type="match status" value="1"/>
</dbReference>
<feature type="domain" description="MurNAc-LAA" evidence="1">
    <location>
        <begin position="327"/>
        <end position="436"/>
    </location>
</feature>
<dbReference type="STRING" id="908809.ABG79_00587"/>
<dbReference type="EC" id="3.5.1.28" evidence="2"/>
<dbReference type="InterPro" id="IPR002508">
    <property type="entry name" value="MurNAc-LAA_cat"/>
</dbReference>
<dbReference type="RefSeq" id="WP_057976935.1">
    <property type="nucleotide sequence ID" value="NZ_LKHP01000002.1"/>
</dbReference>
<dbReference type="InterPro" id="IPR050695">
    <property type="entry name" value="N-acetylmuramoyl_amidase_3"/>
</dbReference>
<sequence>MDDLRLLLNGKYIELEMAVLYHLSSFQEFFELEIETLKAISVLLRSKLCRGIRNLIENEKVNVELDENNYINLNTKLKEKINKAVSETEGLIVKYNNKIIDFYYTMNCSGGTANSEDVLGVNIPYLRRVLCNKCPRTKREVEFEIKDIENKLGMLNGNYKNEIPNFMENVERDETGRIINLDIRTNKTSGKEFAERMNLKSNRIYFMQKSISIKEIGDGMGLGICIQGANNLAKEGCKFNELIKYYFTGVEIIRLDKEYILNNLYDKKIVIDAGHGGSDFGKVNDSLIEKDINLKIALKLKYLLESKGCIIILTREKDEYLSLLDRVNIINKERPNFFISIHQNSFINDTVNGAECYCFKDDDLALELSKEILEKLKNKAGIKNRGVRVGDYYILREGRVSGIVLECLYLTGNVDREKYDEEGLEKIAKAVFEGICEYYDVRV</sequence>
<dbReference type="GO" id="GO:0009253">
    <property type="term" value="P:peptidoglycan catabolic process"/>
    <property type="evidence" value="ECO:0007669"/>
    <property type="project" value="InterPro"/>
</dbReference>
<dbReference type="Pfam" id="PF01520">
    <property type="entry name" value="Amidase_3"/>
    <property type="match status" value="1"/>
</dbReference>
<dbReference type="GO" id="GO:0030288">
    <property type="term" value="C:outer membrane-bounded periplasmic space"/>
    <property type="evidence" value="ECO:0007669"/>
    <property type="project" value="TreeGrafter"/>
</dbReference>
<proteinExistence type="predicted"/>
<evidence type="ECO:0000313" key="2">
    <source>
        <dbReference type="EMBL" id="KRQ87782.1"/>
    </source>
</evidence>
<dbReference type="CDD" id="cd02696">
    <property type="entry name" value="MurNAc-LAA"/>
    <property type="match status" value="1"/>
</dbReference>
<dbReference type="GO" id="GO:0030435">
    <property type="term" value="P:sporulation resulting in formation of a cellular spore"/>
    <property type="evidence" value="ECO:0007669"/>
    <property type="project" value="InterPro"/>
</dbReference>
<dbReference type="Gene3D" id="3.40.630.40">
    <property type="entry name" value="Zn-dependent exopeptidases"/>
    <property type="match status" value="1"/>
</dbReference>
<dbReference type="Proteomes" id="UP000052015">
    <property type="component" value="Unassembled WGS sequence"/>
</dbReference>
<gene>
    <name evidence="2" type="primary">lytC_1</name>
    <name evidence="2" type="ORF">ABG79_00587</name>
</gene>
<protein>
    <submittedName>
        <fullName evidence="2">N-acetylmuramoyl-L-alanine amidase LytC</fullName>
        <ecNumber evidence="2">3.5.1.28</ecNumber>
    </submittedName>
</protein>